<dbReference type="Proteomes" id="UP000092596">
    <property type="component" value="Chromosome"/>
</dbReference>
<dbReference type="AlphaFoldDB" id="A0A1B0ZGD0"/>
<dbReference type="STRING" id="1630135.DAD186_04420"/>
<evidence type="ECO:0000313" key="2">
    <source>
        <dbReference type="EMBL" id="ANP26997.1"/>
    </source>
</evidence>
<dbReference type="RefSeq" id="WP_065247321.1">
    <property type="nucleotide sequence ID" value="NZ_CP012117.1"/>
</dbReference>
<dbReference type="EMBL" id="CP012117">
    <property type="protein sequence ID" value="ANP26997.1"/>
    <property type="molecule type" value="Genomic_DNA"/>
</dbReference>
<feature type="region of interest" description="Disordered" evidence="1">
    <location>
        <begin position="95"/>
        <end position="156"/>
    </location>
</feature>
<dbReference type="KEGG" id="dva:DAD186_04420"/>
<feature type="compositionally biased region" description="Basic and acidic residues" evidence="1">
    <location>
        <begin position="19"/>
        <end position="31"/>
    </location>
</feature>
<feature type="compositionally biased region" description="Basic residues" evidence="1">
    <location>
        <begin position="119"/>
        <end position="136"/>
    </location>
</feature>
<proteinExistence type="predicted"/>
<name>A0A1B0ZGD0_9MICO</name>
<evidence type="ECO:0000256" key="1">
    <source>
        <dbReference type="SAM" id="MobiDB-lite"/>
    </source>
</evidence>
<feature type="compositionally biased region" description="Polar residues" evidence="1">
    <location>
        <begin position="146"/>
        <end position="156"/>
    </location>
</feature>
<feature type="compositionally biased region" description="Basic and acidic residues" evidence="1">
    <location>
        <begin position="95"/>
        <end position="113"/>
    </location>
</feature>
<protein>
    <submittedName>
        <fullName evidence="2">Uncharacterized protein</fullName>
    </submittedName>
</protein>
<accession>A0A1B0ZGD0</accession>
<gene>
    <name evidence="2" type="ORF">DAD186_04420</name>
</gene>
<feature type="region of interest" description="Disordered" evidence="1">
    <location>
        <begin position="1"/>
        <end position="31"/>
    </location>
</feature>
<sequence>MKHDPVLSAQLAEGATPESVERAKRPWLDHPDGTAFDARVRAVAHEVAVHGPGLESVPATETKIVTQLRETWNAAQDLGGSFPLDVTREALDAFEKDAQQRKQNRAVRERHAATETASRGHRPTTSRKSTSKRGPRRVMLEESSGRIITTKNGDTK</sequence>
<organism evidence="2 3">
    <name type="scientific">Dermabacter vaginalis</name>
    <dbReference type="NCBI Taxonomy" id="1630135"/>
    <lineage>
        <taxon>Bacteria</taxon>
        <taxon>Bacillati</taxon>
        <taxon>Actinomycetota</taxon>
        <taxon>Actinomycetes</taxon>
        <taxon>Micrococcales</taxon>
        <taxon>Dermabacteraceae</taxon>
        <taxon>Dermabacter</taxon>
    </lineage>
</organism>
<reference evidence="2 3" key="1">
    <citation type="submission" date="2015-06" db="EMBL/GenBank/DDBJ databases">
        <title>Investigation of pathophysiology for high-risk pregnancy and development of treatment modality based on it.</title>
        <authorList>
            <person name="Kim B.-C."/>
            <person name="Lim S."/>
        </authorList>
    </citation>
    <scope>NUCLEOTIDE SEQUENCE [LARGE SCALE GENOMIC DNA]</scope>
    <source>
        <strain evidence="2 3">AD1-86</strain>
    </source>
</reference>
<evidence type="ECO:0000313" key="3">
    <source>
        <dbReference type="Proteomes" id="UP000092596"/>
    </source>
</evidence>